<feature type="chain" id="PRO_5032615578" evidence="1">
    <location>
        <begin position="24"/>
        <end position="79"/>
    </location>
</feature>
<evidence type="ECO:0000256" key="1">
    <source>
        <dbReference type="SAM" id="SignalP"/>
    </source>
</evidence>
<organism evidence="2 3">
    <name type="scientific">Vanilla planifolia</name>
    <name type="common">Vanilla</name>
    <dbReference type="NCBI Taxonomy" id="51239"/>
    <lineage>
        <taxon>Eukaryota</taxon>
        <taxon>Viridiplantae</taxon>
        <taxon>Streptophyta</taxon>
        <taxon>Embryophyta</taxon>
        <taxon>Tracheophyta</taxon>
        <taxon>Spermatophyta</taxon>
        <taxon>Magnoliopsida</taxon>
        <taxon>Liliopsida</taxon>
        <taxon>Asparagales</taxon>
        <taxon>Orchidaceae</taxon>
        <taxon>Vanilloideae</taxon>
        <taxon>Vanilleae</taxon>
        <taxon>Vanilla</taxon>
    </lineage>
</organism>
<evidence type="ECO:0000313" key="3">
    <source>
        <dbReference type="Proteomes" id="UP000639772"/>
    </source>
</evidence>
<name>A0A835PZQ3_VANPL</name>
<protein>
    <submittedName>
        <fullName evidence="2">Uncharacterized protein</fullName>
    </submittedName>
</protein>
<dbReference type="EMBL" id="JADCNM010000011">
    <property type="protein sequence ID" value="KAG0462889.1"/>
    <property type="molecule type" value="Genomic_DNA"/>
</dbReference>
<keyword evidence="1" id="KW-0732">Signal</keyword>
<reference evidence="2 3" key="1">
    <citation type="journal article" date="2020" name="Nat. Food">
        <title>A phased Vanilla planifolia genome enables genetic improvement of flavour and production.</title>
        <authorList>
            <person name="Hasing T."/>
            <person name="Tang H."/>
            <person name="Brym M."/>
            <person name="Khazi F."/>
            <person name="Huang T."/>
            <person name="Chambers A.H."/>
        </authorList>
    </citation>
    <scope>NUCLEOTIDE SEQUENCE [LARGE SCALE GENOMIC DNA]</scope>
    <source>
        <tissue evidence="2">Leaf</tissue>
    </source>
</reference>
<proteinExistence type="predicted"/>
<dbReference type="AlphaFoldDB" id="A0A835PZQ3"/>
<comment type="caution">
    <text evidence="2">The sequence shown here is derived from an EMBL/GenBank/DDBJ whole genome shotgun (WGS) entry which is preliminary data.</text>
</comment>
<dbReference type="Proteomes" id="UP000639772">
    <property type="component" value="Chromosome 11"/>
</dbReference>
<gene>
    <name evidence="2" type="ORF">HPP92_021365</name>
</gene>
<evidence type="ECO:0000313" key="2">
    <source>
        <dbReference type="EMBL" id="KAG0462889.1"/>
    </source>
</evidence>
<sequence>MAKFSAFLVALFAVLLLLAVSDAGRTLVADEIAPAPEVEFWGPALQPIPDFDDPDSEYYVGPGPVADEWDQLPSFEPEI</sequence>
<accession>A0A835PZQ3</accession>
<feature type="signal peptide" evidence="1">
    <location>
        <begin position="1"/>
        <end position="23"/>
    </location>
</feature>